<name>A0A2I0KS26_PUNGR</name>
<gene>
    <name evidence="1" type="ORF">CRG98_008294</name>
</gene>
<comment type="caution">
    <text evidence="1">The sequence shown here is derived from an EMBL/GenBank/DDBJ whole genome shotgun (WGS) entry which is preliminary data.</text>
</comment>
<dbReference type="AlphaFoldDB" id="A0A2I0KS26"/>
<proteinExistence type="predicted"/>
<protein>
    <submittedName>
        <fullName evidence="1">Uncharacterized protein</fullName>
    </submittedName>
</protein>
<organism evidence="1 2">
    <name type="scientific">Punica granatum</name>
    <name type="common">Pomegranate</name>
    <dbReference type="NCBI Taxonomy" id="22663"/>
    <lineage>
        <taxon>Eukaryota</taxon>
        <taxon>Viridiplantae</taxon>
        <taxon>Streptophyta</taxon>
        <taxon>Embryophyta</taxon>
        <taxon>Tracheophyta</taxon>
        <taxon>Spermatophyta</taxon>
        <taxon>Magnoliopsida</taxon>
        <taxon>eudicotyledons</taxon>
        <taxon>Gunneridae</taxon>
        <taxon>Pentapetalae</taxon>
        <taxon>rosids</taxon>
        <taxon>malvids</taxon>
        <taxon>Myrtales</taxon>
        <taxon>Lythraceae</taxon>
        <taxon>Punica</taxon>
    </lineage>
</organism>
<evidence type="ECO:0000313" key="1">
    <source>
        <dbReference type="EMBL" id="PKI71294.1"/>
    </source>
</evidence>
<keyword evidence="2" id="KW-1185">Reference proteome</keyword>
<evidence type="ECO:0000313" key="2">
    <source>
        <dbReference type="Proteomes" id="UP000233551"/>
    </source>
</evidence>
<accession>A0A2I0KS26</accession>
<sequence length="125" mass="14192">MQIEKLAACQSTVVTVGSDQVARQANWDVFGWASATSWGQCADPHHICHGPPFPALRKTAPSLNGRINIEVRDGKTSSSRRVIFNRWCSRRKELEARRGRVTERLRSQRLVGRSDWRVYAKSTID</sequence>
<dbReference type="EMBL" id="PGOL01000385">
    <property type="protein sequence ID" value="PKI71294.1"/>
    <property type="molecule type" value="Genomic_DNA"/>
</dbReference>
<dbReference type="Proteomes" id="UP000233551">
    <property type="component" value="Unassembled WGS sequence"/>
</dbReference>
<reference evidence="1 2" key="1">
    <citation type="submission" date="2017-11" db="EMBL/GenBank/DDBJ databases">
        <title>De-novo sequencing of pomegranate (Punica granatum L.) genome.</title>
        <authorList>
            <person name="Akparov Z."/>
            <person name="Amiraslanov A."/>
            <person name="Hajiyeva S."/>
            <person name="Abbasov M."/>
            <person name="Kaur K."/>
            <person name="Hamwieh A."/>
            <person name="Solovyev V."/>
            <person name="Salamov A."/>
            <person name="Braich B."/>
            <person name="Kosarev P."/>
            <person name="Mahmoud A."/>
            <person name="Hajiyev E."/>
            <person name="Babayeva S."/>
            <person name="Izzatullayeva V."/>
            <person name="Mammadov A."/>
            <person name="Mammadov A."/>
            <person name="Sharifova S."/>
            <person name="Ojaghi J."/>
            <person name="Eynullazada K."/>
            <person name="Bayramov B."/>
            <person name="Abdulazimova A."/>
            <person name="Shahmuradov I."/>
        </authorList>
    </citation>
    <scope>NUCLEOTIDE SEQUENCE [LARGE SCALE GENOMIC DNA]</scope>
    <source>
        <strain evidence="2">cv. AG2017</strain>
        <tissue evidence="1">Leaf</tissue>
    </source>
</reference>